<evidence type="ECO:0000259" key="1">
    <source>
        <dbReference type="PROSITE" id="PS51746"/>
    </source>
</evidence>
<feature type="non-terminal residue" evidence="2">
    <location>
        <position position="49"/>
    </location>
</feature>
<keyword evidence="5" id="KW-1185">Reference proteome</keyword>
<organism evidence="2 5">
    <name type="scientific">Rotaria socialis</name>
    <dbReference type="NCBI Taxonomy" id="392032"/>
    <lineage>
        <taxon>Eukaryota</taxon>
        <taxon>Metazoa</taxon>
        <taxon>Spiralia</taxon>
        <taxon>Gnathifera</taxon>
        <taxon>Rotifera</taxon>
        <taxon>Eurotatoria</taxon>
        <taxon>Bdelloidea</taxon>
        <taxon>Philodinida</taxon>
        <taxon>Philodinidae</taxon>
        <taxon>Rotaria</taxon>
    </lineage>
</organism>
<evidence type="ECO:0000313" key="3">
    <source>
        <dbReference type="EMBL" id="CAF4971397.1"/>
    </source>
</evidence>
<dbReference type="EMBL" id="CAJOBP010079557">
    <property type="protein sequence ID" value="CAF4910092.1"/>
    <property type="molecule type" value="Genomic_DNA"/>
</dbReference>
<dbReference type="InterPro" id="IPR036457">
    <property type="entry name" value="PPM-type-like_dom_sf"/>
</dbReference>
<name>A0A821VQN3_9BILA</name>
<dbReference type="PROSITE" id="PS51746">
    <property type="entry name" value="PPM_2"/>
    <property type="match status" value="1"/>
</dbReference>
<accession>A0A821VQN3</accession>
<dbReference type="SUPFAM" id="SSF81606">
    <property type="entry name" value="PP2C-like"/>
    <property type="match status" value="1"/>
</dbReference>
<evidence type="ECO:0000313" key="4">
    <source>
        <dbReference type="EMBL" id="CAF5108528.1"/>
    </source>
</evidence>
<comment type="caution">
    <text evidence="2">The sequence shown here is derived from an EMBL/GenBank/DDBJ whole genome shotgun (WGS) entry which is preliminary data.</text>
</comment>
<dbReference type="Proteomes" id="UP000663848">
    <property type="component" value="Unassembled WGS sequence"/>
</dbReference>
<protein>
    <recommendedName>
        <fullName evidence="1">PPM-type phosphatase domain-containing protein</fullName>
    </recommendedName>
</protein>
<evidence type="ECO:0000313" key="5">
    <source>
        <dbReference type="Proteomes" id="UP000663873"/>
    </source>
</evidence>
<reference evidence="2" key="1">
    <citation type="submission" date="2021-02" db="EMBL/GenBank/DDBJ databases">
        <authorList>
            <person name="Nowell W R."/>
        </authorList>
    </citation>
    <scope>NUCLEOTIDE SEQUENCE</scope>
</reference>
<dbReference type="Proteomes" id="UP000663873">
    <property type="component" value="Unassembled WGS sequence"/>
</dbReference>
<dbReference type="AlphaFoldDB" id="A0A821VQN3"/>
<evidence type="ECO:0000313" key="2">
    <source>
        <dbReference type="EMBL" id="CAF4910092.1"/>
    </source>
</evidence>
<gene>
    <name evidence="4" type="ORF">QYT958_LOCUS45268</name>
    <name evidence="2" type="ORF">UJA718_LOCUS45926</name>
    <name evidence="3" type="ORF">UJA718_LOCUS48778</name>
</gene>
<dbReference type="InterPro" id="IPR001932">
    <property type="entry name" value="PPM-type_phosphatase-like_dom"/>
</dbReference>
<dbReference type="EMBL" id="CAJOBP010099245">
    <property type="protein sequence ID" value="CAF4971397.1"/>
    <property type="molecule type" value="Genomic_DNA"/>
</dbReference>
<feature type="domain" description="PPM-type phosphatase" evidence="1">
    <location>
        <begin position="1"/>
        <end position="49"/>
    </location>
</feature>
<dbReference type="Gene3D" id="3.60.40.10">
    <property type="entry name" value="PPM-type phosphatase domain"/>
    <property type="match status" value="1"/>
</dbReference>
<proteinExistence type="predicted"/>
<dbReference type="EMBL" id="CAJOBR010074378">
    <property type="protein sequence ID" value="CAF5108528.1"/>
    <property type="molecule type" value="Genomic_DNA"/>
</dbReference>
<dbReference type="Pfam" id="PF00481">
    <property type="entry name" value="PP2C"/>
    <property type="match status" value="1"/>
</dbReference>
<sequence length="49" mass="5149">MLDMSSDPGSSSGCTAVVTLLRDKQLFVANAGDSRCVVCRNGRAIEMSV</sequence>